<gene>
    <name evidence="4" type="ORF">AMJ83_01495</name>
</gene>
<dbReference type="InterPro" id="IPR003660">
    <property type="entry name" value="HAMP_dom"/>
</dbReference>
<dbReference type="GO" id="GO:0016020">
    <property type="term" value="C:membrane"/>
    <property type="evidence" value="ECO:0007669"/>
    <property type="project" value="InterPro"/>
</dbReference>
<name>A0A0S8FW12_UNCW3</name>
<accession>A0A0S8FW12</accession>
<feature type="coiled-coil region" evidence="1">
    <location>
        <begin position="133"/>
        <end position="160"/>
    </location>
</feature>
<dbReference type="AlphaFoldDB" id="A0A0S8FW12"/>
<evidence type="ECO:0000313" key="4">
    <source>
        <dbReference type="EMBL" id="KPK64869.1"/>
    </source>
</evidence>
<dbReference type="Gene3D" id="6.10.340.10">
    <property type="match status" value="1"/>
</dbReference>
<organism evidence="4 5">
    <name type="scientific">candidate division WOR_3 bacterium SM23_42</name>
    <dbReference type="NCBI Taxonomy" id="1703779"/>
    <lineage>
        <taxon>Bacteria</taxon>
        <taxon>Bacteria division WOR-3</taxon>
    </lineage>
</organism>
<proteinExistence type="predicted"/>
<dbReference type="STRING" id="1703779.AMJ83_01495"/>
<protein>
    <recommendedName>
        <fullName evidence="3">HAMP domain-containing protein</fullName>
    </recommendedName>
</protein>
<dbReference type="EMBL" id="LJUJ01000001">
    <property type="protein sequence ID" value="KPK64869.1"/>
    <property type="molecule type" value="Genomic_DNA"/>
</dbReference>
<evidence type="ECO:0000256" key="1">
    <source>
        <dbReference type="SAM" id="Coils"/>
    </source>
</evidence>
<keyword evidence="2" id="KW-1133">Transmembrane helix</keyword>
<feature type="domain" description="HAMP" evidence="3">
    <location>
        <begin position="250"/>
        <end position="303"/>
    </location>
</feature>
<dbReference type="PROSITE" id="PS50885">
    <property type="entry name" value="HAMP"/>
    <property type="match status" value="1"/>
</dbReference>
<feature type="transmembrane region" description="Helical" evidence="2">
    <location>
        <begin position="231"/>
        <end position="248"/>
    </location>
</feature>
<evidence type="ECO:0000259" key="3">
    <source>
        <dbReference type="PROSITE" id="PS50885"/>
    </source>
</evidence>
<keyword evidence="2" id="KW-0472">Membrane</keyword>
<dbReference type="Gene3D" id="3.30.450.20">
    <property type="entry name" value="PAS domain"/>
    <property type="match status" value="1"/>
</dbReference>
<keyword evidence="2" id="KW-0812">Transmembrane</keyword>
<evidence type="ECO:0000256" key="2">
    <source>
        <dbReference type="SAM" id="Phobius"/>
    </source>
</evidence>
<dbReference type="Proteomes" id="UP000051373">
    <property type="component" value="Unassembled WGS sequence"/>
</dbReference>
<reference evidence="4 5" key="1">
    <citation type="journal article" date="2015" name="Microbiome">
        <title>Genomic resolution of linkages in carbon, nitrogen, and sulfur cycling among widespread estuary sediment bacteria.</title>
        <authorList>
            <person name="Baker B.J."/>
            <person name="Lazar C.S."/>
            <person name="Teske A.P."/>
            <person name="Dick G.J."/>
        </authorList>
    </citation>
    <scope>NUCLEOTIDE SEQUENCE [LARGE SCALE GENOMIC DNA]</scope>
    <source>
        <strain evidence="4">SM23_42</strain>
    </source>
</reference>
<sequence length="417" mass="47104">MVSSKGKIRLVLVIAVSLSLITALVSLLYMNSMIERIRQITLRDAKLVDLGRDISIKVLDARREEKNFIIYLDSTYIDQTLSIISEIESNVEQARGIAPEQIGTLDSISNLILNYKSDITILRKTFMEDPRALSSLQRQLVDYEERLKKTVARNQQQEDSLPTWLSDLNVLAVAATAKLSTEKARLLGNLRETTTSILALAGGIVTQAQSDLARHSEEGVRYGFKAQRNTVTIFIITILLLTYLIIYFPRLVLLPFQRITKTLKAISKGETAFRIDDLEKGGEFLDLYRSFHDAIYNLKLHNDLKTEKIAELQKQYRSALEEIKEPCLVLSDGLNVSYLNKAAMDLFSIDDSVIGKSITGISALWKCLEEPLRTSENERRIEISTRIKRSDIRKRCVIVLSSLSKSGAPPSRLIIIK</sequence>
<evidence type="ECO:0000313" key="5">
    <source>
        <dbReference type="Proteomes" id="UP000051373"/>
    </source>
</evidence>
<dbReference type="GO" id="GO:0007165">
    <property type="term" value="P:signal transduction"/>
    <property type="evidence" value="ECO:0007669"/>
    <property type="project" value="InterPro"/>
</dbReference>
<comment type="caution">
    <text evidence="4">The sequence shown here is derived from an EMBL/GenBank/DDBJ whole genome shotgun (WGS) entry which is preliminary data.</text>
</comment>
<feature type="transmembrane region" description="Helical" evidence="2">
    <location>
        <begin position="6"/>
        <end position="29"/>
    </location>
</feature>
<keyword evidence="1" id="KW-0175">Coiled coil</keyword>